<evidence type="ECO:0000259" key="3">
    <source>
        <dbReference type="Pfam" id="PF01656"/>
    </source>
</evidence>
<dbReference type="InterPro" id="IPR027417">
    <property type="entry name" value="P-loop_NTPase"/>
</dbReference>
<evidence type="ECO:0000256" key="2">
    <source>
        <dbReference type="ARBA" id="ARBA00022840"/>
    </source>
</evidence>
<dbReference type="Pfam" id="PF01656">
    <property type="entry name" value="CbiA"/>
    <property type="match status" value="1"/>
</dbReference>
<dbReference type="RefSeq" id="WP_210060053.1">
    <property type="nucleotide sequence ID" value="NZ_JAGGLJ010000002.1"/>
</dbReference>
<name>A0ABS4KAE0_9FIRM</name>
<protein>
    <submittedName>
        <fullName evidence="4">Septum formation inhibitor-activating ATPase MinD</fullName>
    </submittedName>
</protein>
<feature type="domain" description="CobQ/CobB/MinD/ParA nucleotide binding" evidence="3">
    <location>
        <begin position="4"/>
        <end position="202"/>
    </location>
</feature>
<dbReference type="InterPro" id="IPR050625">
    <property type="entry name" value="ParA/MinD_ATPase"/>
</dbReference>
<dbReference type="Proteomes" id="UP001519306">
    <property type="component" value="Unassembled WGS sequence"/>
</dbReference>
<sequence>MKKIGIISGKGGSGKSIIASSLAKELSKESNTLLIDSDLGFRTLDLMLNCENTIYDIYDFSMGIEDEMCINKVEDNEKLNFLCASQSKTVDDIDFSKIKDNLDTLSKYEYVIVDIPRDEKTIVAWADIVDEFILITEDNDISLRLTDKIMYIFIKNKIRRPIKVVFNKVDSNKEFDLEKKYELFMGPNVKIISKIPKFYNIEEEDLEEFLLFIRDIVEVIKGNDIVFREKKVEEKTFIQKLLGK</sequence>
<dbReference type="Gene3D" id="3.40.50.300">
    <property type="entry name" value="P-loop containing nucleotide triphosphate hydrolases"/>
    <property type="match status" value="1"/>
</dbReference>
<comment type="caution">
    <text evidence="4">The sequence shown here is derived from an EMBL/GenBank/DDBJ whole genome shotgun (WGS) entry which is preliminary data.</text>
</comment>
<dbReference type="SUPFAM" id="SSF52540">
    <property type="entry name" value="P-loop containing nucleoside triphosphate hydrolases"/>
    <property type="match status" value="1"/>
</dbReference>
<gene>
    <name evidence="4" type="ORF">J2Z71_000260</name>
</gene>
<dbReference type="PANTHER" id="PTHR43384">
    <property type="entry name" value="SEPTUM SITE-DETERMINING PROTEIN MIND HOMOLOG, CHLOROPLASTIC-RELATED"/>
    <property type="match status" value="1"/>
</dbReference>
<keyword evidence="2" id="KW-0067">ATP-binding</keyword>
<accession>A0ABS4KAE0</accession>
<dbReference type="PANTHER" id="PTHR43384:SF6">
    <property type="entry name" value="SEPTUM SITE-DETERMINING PROTEIN MIND HOMOLOG, CHLOROPLASTIC"/>
    <property type="match status" value="1"/>
</dbReference>
<reference evidence="4 5" key="1">
    <citation type="submission" date="2021-03" db="EMBL/GenBank/DDBJ databases">
        <title>Genomic Encyclopedia of Type Strains, Phase IV (KMG-IV): sequencing the most valuable type-strain genomes for metagenomic binning, comparative biology and taxonomic classification.</title>
        <authorList>
            <person name="Goeker M."/>
        </authorList>
    </citation>
    <scope>NUCLEOTIDE SEQUENCE [LARGE SCALE GENOMIC DNA]</scope>
    <source>
        <strain evidence="4 5">DSM 27563</strain>
    </source>
</reference>
<dbReference type="EMBL" id="JAGGLJ010000002">
    <property type="protein sequence ID" value="MBP2024744.1"/>
    <property type="molecule type" value="Genomic_DNA"/>
</dbReference>
<evidence type="ECO:0000313" key="4">
    <source>
        <dbReference type="EMBL" id="MBP2024744.1"/>
    </source>
</evidence>
<evidence type="ECO:0000313" key="5">
    <source>
        <dbReference type="Proteomes" id="UP001519306"/>
    </source>
</evidence>
<evidence type="ECO:0000256" key="1">
    <source>
        <dbReference type="ARBA" id="ARBA00022741"/>
    </source>
</evidence>
<organism evidence="4 5">
    <name type="scientific">Peptoniphilus stercorisuis</name>
    <dbReference type="NCBI Taxonomy" id="1436965"/>
    <lineage>
        <taxon>Bacteria</taxon>
        <taxon>Bacillati</taxon>
        <taxon>Bacillota</taxon>
        <taxon>Tissierellia</taxon>
        <taxon>Tissierellales</taxon>
        <taxon>Peptoniphilaceae</taxon>
        <taxon>Peptoniphilus</taxon>
    </lineage>
</organism>
<keyword evidence="1" id="KW-0547">Nucleotide-binding</keyword>
<keyword evidence="5" id="KW-1185">Reference proteome</keyword>
<proteinExistence type="predicted"/>
<dbReference type="InterPro" id="IPR002586">
    <property type="entry name" value="CobQ/CobB/MinD/ParA_Nub-bd_dom"/>
</dbReference>